<name>A0A9P0TUE8_PIEBR</name>
<feature type="domain" description="EGF-like" evidence="3">
    <location>
        <begin position="688"/>
        <end position="718"/>
    </location>
</feature>
<dbReference type="SMART" id="SM00181">
    <property type="entry name" value="EGF"/>
    <property type="match status" value="11"/>
</dbReference>
<dbReference type="Pfam" id="PF02363">
    <property type="entry name" value="C_tripleX"/>
    <property type="match status" value="10"/>
</dbReference>
<evidence type="ECO:0000313" key="4">
    <source>
        <dbReference type="EMBL" id="CAH4033634.1"/>
    </source>
</evidence>
<gene>
    <name evidence="4" type="ORF">PIBRA_LOCUS9902</name>
</gene>
<feature type="domain" description="EGF-like" evidence="3">
    <location>
        <begin position="784"/>
        <end position="815"/>
    </location>
</feature>
<feature type="transmembrane region" description="Helical" evidence="2">
    <location>
        <begin position="980"/>
        <end position="1003"/>
    </location>
</feature>
<evidence type="ECO:0000259" key="3">
    <source>
        <dbReference type="SMART" id="SM00181"/>
    </source>
</evidence>
<dbReference type="InterPro" id="IPR000742">
    <property type="entry name" value="EGF"/>
</dbReference>
<dbReference type="InterPro" id="IPR053255">
    <property type="entry name" value="EGF-like_domain"/>
</dbReference>
<feature type="region of interest" description="Disordered" evidence="1">
    <location>
        <begin position="327"/>
        <end position="383"/>
    </location>
</feature>
<keyword evidence="2" id="KW-0472">Membrane</keyword>
<feature type="domain" description="EGF-like" evidence="3">
    <location>
        <begin position="817"/>
        <end position="846"/>
    </location>
</feature>
<feature type="domain" description="EGF-like" evidence="3">
    <location>
        <begin position="624"/>
        <end position="654"/>
    </location>
</feature>
<evidence type="ECO:0000313" key="5">
    <source>
        <dbReference type="Proteomes" id="UP001152562"/>
    </source>
</evidence>
<dbReference type="PANTHER" id="PTHR24047">
    <property type="entry name" value="FI01909P-RELATED"/>
    <property type="match status" value="1"/>
</dbReference>
<proteinExistence type="predicted"/>
<feature type="compositionally biased region" description="Polar residues" evidence="1">
    <location>
        <begin position="327"/>
        <end position="337"/>
    </location>
</feature>
<dbReference type="InterPro" id="IPR003341">
    <property type="entry name" value="Cys_rich_tripleX"/>
</dbReference>
<feature type="domain" description="EGF-like" evidence="3">
    <location>
        <begin position="656"/>
        <end position="686"/>
    </location>
</feature>
<dbReference type="Proteomes" id="UP001152562">
    <property type="component" value="Unassembled WGS sequence"/>
</dbReference>
<feature type="region of interest" description="Disordered" evidence="1">
    <location>
        <begin position="253"/>
        <end position="291"/>
    </location>
</feature>
<keyword evidence="5" id="KW-1185">Reference proteome</keyword>
<feature type="domain" description="EGF-like" evidence="3">
    <location>
        <begin position="848"/>
        <end position="883"/>
    </location>
</feature>
<dbReference type="AlphaFoldDB" id="A0A9P0TUE8"/>
<keyword evidence="2" id="KW-0812">Transmembrane</keyword>
<evidence type="ECO:0000256" key="2">
    <source>
        <dbReference type="SAM" id="Phobius"/>
    </source>
</evidence>
<comment type="caution">
    <text evidence="4">The sequence shown here is derived from an EMBL/GenBank/DDBJ whole genome shotgun (WGS) entry which is preliminary data.</text>
</comment>
<organism evidence="4 5">
    <name type="scientific">Pieris brassicae</name>
    <name type="common">White butterfly</name>
    <name type="synonym">Large white butterfly</name>
    <dbReference type="NCBI Taxonomy" id="7116"/>
    <lineage>
        <taxon>Eukaryota</taxon>
        <taxon>Metazoa</taxon>
        <taxon>Ecdysozoa</taxon>
        <taxon>Arthropoda</taxon>
        <taxon>Hexapoda</taxon>
        <taxon>Insecta</taxon>
        <taxon>Pterygota</taxon>
        <taxon>Neoptera</taxon>
        <taxon>Endopterygota</taxon>
        <taxon>Lepidoptera</taxon>
        <taxon>Glossata</taxon>
        <taxon>Ditrysia</taxon>
        <taxon>Papilionoidea</taxon>
        <taxon>Pieridae</taxon>
        <taxon>Pierinae</taxon>
        <taxon>Pieris</taxon>
    </lineage>
</organism>
<evidence type="ECO:0000256" key="1">
    <source>
        <dbReference type="SAM" id="MobiDB-lite"/>
    </source>
</evidence>
<feature type="domain" description="EGF-like" evidence="3">
    <location>
        <begin position="559"/>
        <end position="589"/>
    </location>
</feature>
<dbReference type="PANTHER" id="PTHR24047:SF29">
    <property type="entry name" value="EATER-RELATED"/>
    <property type="match status" value="1"/>
</dbReference>
<feature type="compositionally biased region" description="Basic and acidic residues" evidence="1">
    <location>
        <begin position="344"/>
        <end position="359"/>
    </location>
</feature>
<accession>A0A9P0TUE8</accession>
<dbReference type="EMBL" id="CALOZG010000032">
    <property type="protein sequence ID" value="CAH4033634.1"/>
    <property type="molecule type" value="Genomic_DNA"/>
</dbReference>
<feature type="domain" description="EGF-like" evidence="3">
    <location>
        <begin position="753"/>
        <end position="782"/>
    </location>
</feature>
<feature type="domain" description="EGF-like" evidence="3">
    <location>
        <begin position="591"/>
        <end position="622"/>
    </location>
</feature>
<feature type="domain" description="EGF-like" evidence="3">
    <location>
        <begin position="524"/>
        <end position="557"/>
    </location>
</feature>
<reference evidence="4" key="1">
    <citation type="submission" date="2022-05" db="EMBL/GenBank/DDBJ databases">
        <authorList>
            <person name="Okamura Y."/>
        </authorList>
    </citation>
    <scope>NUCLEOTIDE SEQUENCE</scope>
</reference>
<dbReference type="Gene3D" id="2.10.25.10">
    <property type="entry name" value="Laminin"/>
    <property type="match status" value="11"/>
</dbReference>
<protein>
    <recommendedName>
        <fullName evidence="3">EGF-like domain-containing protein</fullName>
    </recommendedName>
</protein>
<sequence>MSLLDSPHIKILVDLIPKYDGTKKLLNFYIREVENVLEQIEVAGRNHLTLLSVIKSKLSGAAVEAIAYETNLDTWNNIKTALIRRLGEPRNEIQVMQELTRSRKFKNENAESFGKRLRELLETLLSIGNHANKGYYEEIIIEQYVNNLDFHVSLGVRIAKPDTLEMAIVAARQEEARLALNKPGPSTFYNGTFRQKEPNFPQHSHNNRLPFPSRLHLPPTHPQFRPANYVPQENNMTPEQRQQLVKSLLPWKNQQGGRSSRNFRKPLNIPQQGHHAHRNSDVTMRSVSKPQKPPYLIEEVFYTENNPYNSDPEFQGKCYNCYNSLQDESDVEPNSCQEEAEYNSDFHEAQGEEDRRQTDDEPMAGQSRQDDNLDPDVQLDPQSPSIAESAIDENQLSEVELVSTNNTQPDYENNGIPILSDAIDRQLKQFHIRSTPGLLTAIECQVCTKRVMSSRWVPQTYVKSYRENYHAQCWYGSCTRSRIATYVDSKWVQKVVVENKKTCCDGYIQTDDDELEDSIQCNPICIPACKNGYCDKPGECKCNDGYYFKPRSTYECLPSCKNDCGRGHCSAPETCKCDFGYVFQNYTCQPICNEPCINGTCIAPETCECNIGYRKSEDNTCAPYCSEGCTHGRCVSPEVCECVAGFKKSEDGCVPHCVSDCGYGICTAPNECTCNEGYKIENRTCIPHCHGTCEHGKCIAPNTCECDEGWSNVFGVCQPICSIPCRNGACIGPDECLCDTGYEKAENGSCTPHCAKCNHGKCIAPNTCECDVGWSNVFGVCQPICSIPCRNGACIGPDECQCDTGYEKAENGSCTPHCAECDNGRCVAPNICECDDGWVKKNSSCTALCNTPCGQGFCAQPNVCDCYSGYKQDIRALDGEICVPDCDLCNNTCVEPECVCDYPCCTSVDCIKIYHTEGKTTVEDSNTTESYTKSTSYLNTTTSIDHSITYYDDISTDDISTTDNEELSKQTKDEHAGYPYWVYFLFLGLIIVAALSVCMILIASRKKMQHYFKGGTYKIHDPYPQCKDLTIPQATSGSLSSIISYSDIKNRKESVHM</sequence>
<keyword evidence="2" id="KW-1133">Transmembrane helix</keyword>
<feature type="domain" description="EGF-like" evidence="3">
    <location>
        <begin position="720"/>
        <end position="751"/>
    </location>
</feature>